<feature type="region of interest" description="Disordered" evidence="1">
    <location>
        <begin position="42"/>
        <end position="75"/>
    </location>
</feature>
<dbReference type="eggNOG" id="ENOG502R65U">
    <property type="taxonomic scope" value="Eukaryota"/>
</dbReference>
<evidence type="ECO:0000313" key="3">
    <source>
        <dbReference type="Proteomes" id="UP000006038"/>
    </source>
</evidence>
<evidence type="ECO:0000256" key="1">
    <source>
        <dbReference type="SAM" id="MobiDB-lite"/>
    </source>
</evidence>
<evidence type="ECO:0000313" key="2">
    <source>
        <dbReference type="EnsemblPlants" id="OB08G28700.1"/>
    </source>
</evidence>
<feature type="compositionally biased region" description="Basic and acidic residues" evidence="1">
    <location>
        <begin position="47"/>
        <end position="62"/>
    </location>
</feature>
<sequence>MMALRQLDVAGGGEDLVGEVDLGLGALEADGGRVVGAGGFLGGVEGPEPHPRRLHRVPDLRRPLPPRPLPHAAVARPSDRPLLVLLRQRRRRRCC</sequence>
<dbReference type="HOGENOM" id="CLU_2376236_0_0_1"/>
<accession>J3MUT9</accession>
<keyword evidence="3" id="KW-1185">Reference proteome</keyword>
<protein>
    <submittedName>
        <fullName evidence="2">Uncharacterized protein</fullName>
    </submittedName>
</protein>
<dbReference type="Proteomes" id="UP000006038">
    <property type="component" value="Chromosome 8"/>
</dbReference>
<dbReference type="EnsemblPlants" id="OB08G28700.1">
    <property type="protein sequence ID" value="OB08G28700.1"/>
    <property type="gene ID" value="OB08G28700"/>
</dbReference>
<proteinExistence type="predicted"/>
<dbReference type="AlphaFoldDB" id="J3MUT9"/>
<organism evidence="2">
    <name type="scientific">Oryza brachyantha</name>
    <name type="common">malo sina</name>
    <dbReference type="NCBI Taxonomy" id="4533"/>
    <lineage>
        <taxon>Eukaryota</taxon>
        <taxon>Viridiplantae</taxon>
        <taxon>Streptophyta</taxon>
        <taxon>Embryophyta</taxon>
        <taxon>Tracheophyta</taxon>
        <taxon>Spermatophyta</taxon>
        <taxon>Magnoliopsida</taxon>
        <taxon>Liliopsida</taxon>
        <taxon>Poales</taxon>
        <taxon>Poaceae</taxon>
        <taxon>BOP clade</taxon>
        <taxon>Oryzoideae</taxon>
        <taxon>Oryzeae</taxon>
        <taxon>Oryzinae</taxon>
        <taxon>Oryza</taxon>
    </lineage>
</organism>
<name>J3MUT9_ORYBR</name>
<reference evidence="2" key="1">
    <citation type="journal article" date="2013" name="Nat. Commun.">
        <title>Whole-genome sequencing of Oryza brachyantha reveals mechanisms underlying Oryza genome evolution.</title>
        <authorList>
            <person name="Chen J."/>
            <person name="Huang Q."/>
            <person name="Gao D."/>
            <person name="Wang J."/>
            <person name="Lang Y."/>
            <person name="Liu T."/>
            <person name="Li B."/>
            <person name="Bai Z."/>
            <person name="Luis Goicoechea J."/>
            <person name="Liang C."/>
            <person name="Chen C."/>
            <person name="Zhang W."/>
            <person name="Sun S."/>
            <person name="Liao Y."/>
            <person name="Zhang X."/>
            <person name="Yang L."/>
            <person name="Song C."/>
            <person name="Wang M."/>
            <person name="Shi J."/>
            <person name="Liu G."/>
            <person name="Liu J."/>
            <person name="Zhou H."/>
            <person name="Zhou W."/>
            <person name="Yu Q."/>
            <person name="An N."/>
            <person name="Chen Y."/>
            <person name="Cai Q."/>
            <person name="Wang B."/>
            <person name="Liu B."/>
            <person name="Min J."/>
            <person name="Huang Y."/>
            <person name="Wu H."/>
            <person name="Li Z."/>
            <person name="Zhang Y."/>
            <person name="Yin Y."/>
            <person name="Song W."/>
            <person name="Jiang J."/>
            <person name="Jackson S.A."/>
            <person name="Wing R.A."/>
            <person name="Wang J."/>
            <person name="Chen M."/>
        </authorList>
    </citation>
    <scope>NUCLEOTIDE SEQUENCE [LARGE SCALE GENOMIC DNA]</scope>
    <source>
        <strain evidence="2">cv. IRGC 101232</strain>
    </source>
</reference>
<dbReference type="Gramene" id="OB08G28700.1">
    <property type="protein sequence ID" value="OB08G28700.1"/>
    <property type="gene ID" value="OB08G28700"/>
</dbReference>
<reference evidence="2" key="2">
    <citation type="submission" date="2013-04" db="UniProtKB">
        <authorList>
            <consortium name="EnsemblPlants"/>
        </authorList>
    </citation>
    <scope>IDENTIFICATION</scope>
</reference>